<name>A0AC34QSN4_9BILA</name>
<evidence type="ECO:0000313" key="2">
    <source>
        <dbReference type="WBParaSite" id="JU765_v2.g19001.t1"/>
    </source>
</evidence>
<sequence length="1010" mass="110736">MITVKGTAATESKEISQDDLAKELEKELTNSIPVILEELDKLKKAKMSKDQMMKENQTMKNGKVVAPSEKPDDDVNIEDLEKLIKEGLDELEDNEAKKELEKEFNEVIQNTSSVPSTQGTTSSSFASHELAETTTLPLGIVTYVVDLEPISTKKEVISPTPEPTEMMVPEKAMVATSIEENLDETTTPEVEQTFPTETTTKAAVKQTPEPVEMIMPIKSMVVKSEEDFEETTHVPVTAEMVIPEKAMIGKSIEETEATTLETTTVPVETTEVVVTTAASSTTEEPTTAEPTTLTSTLPETTPTETTEVTTESSVTTTELPETTTILVTTEAAPITTTELPELSTTEAALTTTEIAETSTLTEAEPTTTAQISTEKTTLESSTTEITEGQQSTSVSDKTETEIGTTATPLLTSFEVGNYKVSLVQYNREPFLEFSFRRHNCLSSLLDDINDTEFMNGVSNLGRALEKVMKYAFTQARGDRLDAENILVLVTDGLSDDEIQHPITLNRKNGTTPIAVATLQAKKDILMGLVEDDHDNVFNLTEAVKKPIGERLATRIIEILKSKTKTNVEPIKSLEIATTTPFLEQNSDNTPLQVNPSIIEMEVTAMPIVPTNDGSVIVECKNNGLKVTMMIPENYAGAIVAKDFSDNPECFTEINQIDGNSEKMRSVVVEIAQGKCGLKTIESTKAVGHQNSIILNLLHKKEIITAQDKSFIIECFQPSGVTNTTLQTILNIESDLPQNKTYSLTIAPPKCYYTLRKDSLNGPVVQNARIGQIIYHRWECAGDNLTNSVYGLYVHDCKAQNSTKQDFIIINDQGCSTDSTIVNNIVYAEETLLAFAKSYVFTLTDVTSLLFSCKVSLCVRDGDGCEGYSPPVCPSSNMSDVLLTRRVRHYDDALQAALTSELQAKIEDVTDSLTVVKIKELHFPIWVIISAAVIIGSFLGLIWHMCSNTRSRKMMSINGSSQSNFPDDDSTTDKSETLSFRSLDYRTGDEHSVDLHGITTSAPTSPVLSHA</sequence>
<dbReference type="WBParaSite" id="JU765_v2.g19001.t1">
    <property type="protein sequence ID" value="JU765_v2.g19001.t1"/>
    <property type="gene ID" value="JU765_v2.g19001"/>
</dbReference>
<evidence type="ECO:0000313" key="1">
    <source>
        <dbReference type="Proteomes" id="UP000887576"/>
    </source>
</evidence>
<organism evidence="1 2">
    <name type="scientific">Panagrolaimus sp. JU765</name>
    <dbReference type="NCBI Taxonomy" id="591449"/>
    <lineage>
        <taxon>Eukaryota</taxon>
        <taxon>Metazoa</taxon>
        <taxon>Ecdysozoa</taxon>
        <taxon>Nematoda</taxon>
        <taxon>Chromadorea</taxon>
        <taxon>Rhabditida</taxon>
        <taxon>Tylenchina</taxon>
        <taxon>Panagrolaimomorpha</taxon>
        <taxon>Panagrolaimoidea</taxon>
        <taxon>Panagrolaimidae</taxon>
        <taxon>Panagrolaimus</taxon>
    </lineage>
</organism>
<reference evidence="2" key="1">
    <citation type="submission" date="2022-11" db="UniProtKB">
        <authorList>
            <consortium name="WormBaseParasite"/>
        </authorList>
    </citation>
    <scope>IDENTIFICATION</scope>
</reference>
<dbReference type="Proteomes" id="UP000887576">
    <property type="component" value="Unplaced"/>
</dbReference>
<protein>
    <submittedName>
        <fullName evidence="2">ZP domain-containing protein</fullName>
    </submittedName>
</protein>
<proteinExistence type="predicted"/>
<accession>A0AC34QSN4</accession>